<feature type="region of interest" description="Disordered" evidence="9">
    <location>
        <begin position="94"/>
        <end position="161"/>
    </location>
</feature>
<gene>
    <name evidence="12" type="ORF">SCODWIG_01314</name>
</gene>
<comment type="subcellular location">
    <subcellularLocation>
        <location evidence="1">Membrane</location>
        <topology evidence="1">Single-pass type II membrane protein</topology>
    </subcellularLocation>
</comment>
<keyword evidence="6 10" id="KW-0472">Membrane</keyword>
<dbReference type="SUPFAM" id="SSF49899">
    <property type="entry name" value="Concanavalin A-like lectins/glucanases"/>
    <property type="match status" value="1"/>
</dbReference>
<evidence type="ECO:0000256" key="8">
    <source>
        <dbReference type="ARBA" id="ARBA00023316"/>
    </source>
</evidence>
<evidence type="ECO:0000313" key="13">
    <source>
        <dbReference type="Proteomes" id="UP000262825"/>
    </source>
</evidence>
<dbReference type="FunFam" id="2.60.120.200:FF:000140">
    <property type="entry name" value="Beta-glucan synthesis-associated protein"/>
    <property type="match status" value="1"/>
</dbReference>
<evidence type="ECO:0000256" key="4">
    <source>
        <dbReference type="ARBA" id="ARBA00022968"/>
    </source>
</evidence>
<dbReference type="Proteomes" id="UP000262825">
    <property type="component" value="Unassembled WGS sequence"/>
</dbReference>
<feature type="compositionally biased region" description="Polar residues" evidence="9">
    <location>
        <begin position="11"/>
        <end position="50"/>
    </location>
</feature>
<evidence type="ECO:0000256" key="5">
    <source>
        <dbReference type="ARBA" id="ARBA00022989"/>
    </source>
</evidence>
<keyword evidence="4" id="KW-0735">Signal-anchor</keyword>
<dbReference type="EMBL" id="UFAJ01000160">
    <property type="protein sequence ID" value="SSD59553.1"/>
    <property type="molecule type" value="Genomic_DNA"/>
</dbReference>
<feature type="region of interest" description="Disordered" evidence="9">
    <location>
        <begin position="228"/>
        <end position="255"/>
    </location>
</feature>
<feature type="region of interest" description="Disordered" evidence="9">
    <location>
        <begin position="1"/>
        <end position="82"/>
    </location>
</feature>
<dbReference type="GO" id="GO:0031505">
    <property type="term" value="P:fungal-type cell wall organization"/>
    <property type="evidence" value="ECO:0007669"/>
    <property type="project" value="TreeGrafter"/>
</dbReference>
<dbReference type="Pfam" id="PF03935">
    <property type="entry name" value="SKN1_KRE6_Sbg1"/>
    <property type="match status" value="1"/>
</dbReference>
<feature type="compositionally biased region" description="Low complexity" evidence="9">
    <location>
        <begin position="57"/>
        <end position="82"/>
    </location>
</feature>
<accession>A0A376B4F6</accession>
<dbReference type="Gene3D" id="2.60.120.200">
    <property type="match status" value="2"/>
</dbReference>
<feature type="compositionally biased region" description="Acidic residues" evidence="9">
    <location>
        <begin position="136"/>
        <end position="150"/>
    </location>
</feature>
<keyword evidence="3 10" id="KW-0812">Transmembrane</keyword>
<dbReference type="GO" id="GO:0006078">
    <property type="term" value="P:(1-&gt;6)-beta-D-glucan biosynthetic process"/>
    <property type="evidence" value="ECO:0007669"/>
    <property type="project" value="TreeGrafter"/>
</dbReference>
<feature type="transmembrane region" description="Helical" evidence="10">
    <location>
        <begin position="328"/>
        <end position="351"/>
    </location>
</feature>
<evidence type="ECO:0000259" key="11">
    <source>
        <dbReference type="PROSITE" id="PS51762"/>
    </source>
</evidence>
<keyword evidence="7" id="KW-0325">Glycoprotein</keyword>
<feature type="compositionally biased region" description="Basic and acidic residues" evidence="9">
    <location>
        <begin position="103"/>
        <end position="125"/>
    </location>
</feature>
<dbReference type="VEuPathDB" id="FungiDB:SCODWIG_01314"/>
<evidence type="ECO:0000256" key="10">
    <source>
        <dbReference type="SAM" id="Phobius"/>
    </source>
</evidence>
<name>A0A376B4F6_9ASCO</name>
<dbReference type="GO" id="GO:0005789">
    <property type="term" value="C:endoplasmic reticulum membrane"/>
    <property type="evidence" value="ECO:0007669"/>
    <property type="project" value="TreeGrafter"/>
</dbReference>
<dbReference type="InterPro" id="IPR013320">
    <property type="entry name" value="ConA-like_dom_sf"/>
</dbReference>
<dbReference type="AlphaFoldDB" id="A0A376B4F6"/>
<keyword evidence="5 10" id="KW-1133">Transmembrane helix</keyword>
<reference evidence="13" key="1">
    <citation type="submission" date="2018-06" db="EMBL/GenBank/DDBJ databases">
        <authorList>
            <person name="Guldener U."/>
        </authorList>
    </citation>
    <scope>NUCLEOTIDE SEQUENCE [LARGE SCALE GENOMIC DNA]</scope>
    <source>
        <strain evidence="13">UTAD17</strain>
    </source>
</reference>
<dbReference type="GO" id="GO:0015926">
    <property type="term" value="F:glucosidase activity"/>
    <property type="evidence" value="ECO:0007669"/>
    <property type="project" value="TreeGrafter"/>
</dbReference>
<dbReference type="InterPro" id="IPR000757">
    <property type="entry name" value="Beta-glucanase-like"/>
</dbReference>
<evidence type="ECO:0000256" key="9">
    <source>
        <dbReference type="SAM" id="MobiDB-lite"/>
    </source>
</evidence>
<comment type="similarity">
    <text evidence="2">Belongs to the SKN1/KRE6 family.</text>
</comment>
<dbReference type="PANTHER" id="PTHR31361:SF1">
    <property type="entry name" value="BETA-GLUCAN SYNTHESIS-ASSOCIATED PROTEIN KRE6-RELATED"/>
    <property type="match status" value="1"/>
</dbReference>
<evidence type="ECO:0000256" key="2">
    <source>
        <dbReference type="ARBA" id="ARBA00010962"/>
    </source>
</evidence>
<evidence type="ECO:0000256" key="3">
    <source>
        <dbReference type="ARBA" id="ARBA00022692"/>
    </source>
</evidence>
<dbReference type="GO" id="GO:0005886">
    <property type="term" value="C:plasma membrane"/>
    <property type="evidence" value="ECO:0007669"/>
    <property type="project" value="TreeGrafter"/>
</dbReference>
<dbReference type="InterPro" id="IPR005629">
    <property type="entry name" value="Skn1/Kre6/Sbg1"/>
</dbReference>
<feature type="compositionally biased region" description="Basic and acidic residues" evidence="9">
    <location>
        <begin position="151"/>
        <end position="160"/>
    </location>
</feature>
<organism evidence="12 13">
    <name type="scientific">Saccharomycodes ludwigii</name>
    <dbReference type="NCBI Taxonomy" id="36035"/>
    <lineage>
        <taxon>Eukaryota</taxon>
        <taxon>Fungi</taxon>
        <taxon>Dikarya</taxon>
        <taxon>Ascomycota</taxon>
        <taxon>Saccharomycotina</taxon>
        <taxon>Saccharomycetes</taxon>
        <taxon>Saccharomycodales</taxon>
        <taxon>Saccharomycodaceae</taxon>
        <taxon>Saccharomycodes</taxon>
    </lineage>
</organism>
<evidence type="ECO:0000313" key="12">
    <source>
        <dbReference type="EMBL" id="SSD59553.1"/>
    </source>
</evidence>
<protein>
    <submittedName>
        <fullName evidence="12">Related to Beta-glucan synthesis-associated protein KRE6</fullName>
    </submittedName>
</protein>
<dbReference type="CDD" id="cd02180">
    <property type="entry name" value="GH16_fungal_KRE6_glucanase"/>
    <property type="match status" value="1"/>
</dbReference>
<evidence type="ECO:0000256" key="6">
    <source>
        <dbReference type="ARBA" id="ARBA00023136"/>
    </source>
</evidence>
<evidence type="ECO:0000256" key="1">
    <source>
        <dbReference type="ARBA" id="ARBA00004606"/>
    </source>
</evidence>
<proteinExistence type="inferred from homology"/>
<evidence type="ECO:0000256" key="7">
    <source>
        <dbReference type="ARBA" id="ARBA00023180"/>
    </source>
</evidence>
<keyword evidence="8" id="KW-0961">Cell wall biogenesis/degradation</keyword>
<dbReference type="PROSITE" id="PS51762">
    <property type="entry name" value="GH16_2"/>
    <property type="match status" value="1"/>
</dbReference>
<keyword evidence="13" id="KW-1185">Reference proteome</keyword>
<feature type="domain" description="GH16" evidence="11">
    <location>
        <begin position="379"/>
        <end position="744"/>
    </location>
</feature>
<dbReference type="PANTHER" id="PTHR31361">
    <property type="entry name" value="BETA-GLUCAN SYNTHESIS-ASSOCIATED PROTEIN KRE6-RELATED"/>
    <property type="match status" value="1"/>
</dbReference>
<sequence>MTNNREKSKRILTSSSSNNEHLSQQQNIASTSNNNDASSLTQLESQNPFSDENAYDSSGSNLPPSSSDTLNNNNHNNNNLSSESLLHNQNLAFLNDSSNKNRNPNEMENSRRKHDNNKARSDNYYDKNYNNRNMIEEGEEEEEEEEEEFAFNDRDADTHENNTYTGYYSSQLLSKSNKNLMEKAKTKKNSVMSLENTDLSFLSRYDRYPALENNDNNKHMKPSTVFTSIIHGNNNNNNNNNNSSTTSHSSFSSQSGTFNKKKNFASNHYLMNEQDFSPFGGYPASSFPLLMEEKEDDDYLHNPDPEEEARLDRQRFYLDFKHMDRRSFGGLIGSLFLICGTVVVFIILPILTYSGIGTHGKYTEVINILTLYEYPQLSAIRTSLVDPDTPSDAMAHKAKDGSYWKLAFSDEFNALGRTFYDGDDQFWTAPDLNYKATNDLEWYSPDAATTFNGTLQLRMDAFETHDLYYRSGMLQSWNKLCFTQGYIEVSANLPNYGRVSGLWPGLWTMGNLGRPGYLASTEGLWPYSYDSCDAGITPNQSSPDGISYLPGQKLSICTCDGEDHPNQGVGRGAPELDILEGEVDTATKGGVGLASQSMQVAPFDIWYMPDYDYIEIYNQTTTTINTYAGGPFQQAVSAVTTLNNSWYEYGPDAGYFQRFGFEYLNDDEDGYVRWFVGETPTCTIYAKALHPNGNIGWRRITKEPMSIILNLGISNNWAYIDWQSIYFPVTLSIDYVRIYQPNDSISITCDPEDYPTYDYIQDHLNVYTNVNLTSWEGAGYTFPKNILTGNCEIGRAHV</sequence>